<organism evidence="1 2">
    <name type="scientific">Limosa lapponica baueri</name>
    <dbReference type="NCBI Taxonomy" id="1758121"/>
    <lineage>
        <taxon>Eukaryota</taxon>
        <taxon>Metazoa</taxon>
        <taxon>Chordata</taxon>
        <taxon>Craniata</taxon>
        <taxon>Vertebrata</taxon>
        <taxon>Euteleostomi</taxon>
        <taxon>Archelosauria</taxon>
        <taxon>Archosauria</taxon>
        <taxon>Dinosauria</taxon>
        <taxon>Saurischia</taxon>
        <taxon>Theropoda</taxon>
        <taxon>Coelurosauria</taxon>
        <taxon>Aves</taxon>
        <taxon>Neognathae</taxon>
        <taxon>Neoaves</taxon>
        <taxon>Charadriiformes</taxon>
        <taxon>Scolopacidae</taxon>
        <taxon>Limosa</taxon>
    </lineage>
</organism>
<dbReference type="PANTHER" id="PTHR33395">
    <property type="entry name" value="TRANSCRIPTASE, PUTATIVE-RELATED-RELATED"/>
    <property type="match status" value="1"/>
</dbReference>
<dbReference type="OrthoDB" id="6152807at2759"/>
<dbReference type="AlphaFoldDB" id="A0A2I0TUE3"/>
<dbReference type="GO" id="GO:0031012">
    <property type="term" value="C:extracellular matrix"/>
    <property type="evidence" value="ECO:0007669"/>
    <property type="project" value="TreeGrafter"/>
</dbReference>
<dbReference type="InterPro" id="IPR036691">
    <property type="entry name" value="Endo/exonu/phosph_ase_sf"/>
</dbReference>
<protein>
    <submittedName>
        <fullName evidence="1">Nedd4-binding protein 2-like 2</fullName>
    </submittedName>
</protein>
<dbReference type="Proteomes" id="UP000233556">
    <property type="component" value="Unassembled WGS sequence"/>
</dbReference>
<dbReference type="EMBL" id="KZ507154">
    <property type="protein sequence ID" value="PKU37428.1"/>
    <property type="molecule type" value="Genomic_DNA"/>
</dbReference>
<dbReference type="GO" id="GO:0007508">
    <property type="term" value="P:larval heart development"/>
    <property type="evidence" value="ECO:0007669"/>
    <property type="project" value="TreeGrafter"/>
</dbReference>
<reference evidence="2" key="2">
    <citation type="submission" date="2017-12" db="EMBL/GenBank/DDBJ databases">
        <title>Genome sequence of the Bar-tailed Godwit (Limosa lapponica baueri).</title>
        <authorList>
            <person name="Lima N.C.B."/>
            <person name="Parody-Merino A.M."/>
            <person name="Battley P.F."/>
            <person name="Fidler A.E."/>
            <person name="Prosdocimi F."/>
        </authorList>
    </citation>
    <scope>NUCLEOTIDE SEQUENCE [LARGE SCALE GENOMIC DNA]</scope>
</reference>
<proteinExistence type="predicted"/>
<dbReference type="PANTHER" id="PTHR33395:SF22">
    <property type="entry name" value="REVERSE TRANSCRIPTASE DOMAIN-CONTAINING PROTEIN"/>
    <property type="match status" value="1"/>
</dbReference>
<dbReference type="GO" id="GO:0061343">
    <property type="term" value="P:cell adhesion involved in heart morphogenesis"/>
    <property type="evidence" value="ECO:0007669"/>
    <property type="project" value="TreeGrafter"/>
</dbReference>
<dbReference type="Gene3D" id="3.60.10.10">
    <property type="entry name" value="Endonuclease/exonuclease/phosphatase"/>
    <property type="match status" value="1"/>
</dbReference>
<sequence length="224" mass="25285">MTGVRLSMATGSFRRDRRGSRGGGIALYIRKWIEFEDLSLKNSHEQVESLWVRNTDHCNKGILVAVVYYRPPDQGEPTNEVFLLHLWEALRSQALIQLGGLELPNICWKSCTVICRQSRRLLECIEGNCLSQVTDSPTRGDVILDLMVTNASTLISDSKIGGSLGCSDHALVGFPVLWDMGQVKSKARSLNFRKENFQMFKEFSNRIPWEIALRDKGAKQPTDL</sequence>
<name>A0A2I0TUE3_LIMLA</name>
<accession>A0A2I0TUE3</accession>
<gene>
    <name evidence="1" type="ORF">llap_12267</name>
</gene>
<reference evidence="2" key="1">
    <citation type="submission" date="2017-11" db="EMBL/GenBank/DDBJ databases">
        <authorList>
            <person name="Lima N.C."/>
            <person name="Parody-Merino A.M."/>
            <person name="Battley P.F."/>
            <person name="Fidler A.E."/>
            <person name="Prosdocimi F."/>
        </authorList>
    </citation>
    <scope>NUCLEOTIDE SEQUENCE [LARGE SCALE GENOMIC DNA]</scope>
</reference>
<dbReference type="SUPFAM" id="SSF56219">
    <property type="entry name" value="DNase I-like"/>
    <property type="match status" value="1"/>
</dbReference>
<keyword evidence="2" id="KW-1185">Reference proteome</keyword>
<evidence type="ECO:0000313" key="1">
    <source>
        <dbReference type="EMBL" id="PKU37428.1"/>
    </source>
</evidence>
<evidence type="ECO:0000313" key="2">
    <source>
        <dbReference type="Proteomes" id="UP000233556"/>
    </source>
</evidence>